<feature type="domain" description="DUF6265" evidence="2">
    <location>
        <begin position="34"/>
        <end position="140"/>
    </location>
</feature>
<keyword evidence="4" id="KW-1185">Reference proteome</keyword>
<dbReference type="Proteomes" id="UP000426027">
    <property type="component" value="Chromosome"/>
</dbReference>
<feature type="signal peptide" evidence="1">
    <location>
        <begin position="1"/>
        <end position="24"/>
    </location>
</feature>
<name>A0A6I6GDG4_9BACT</name>
<organism evidence="3 4">
    <name type="scientific">Phnomibacter ginsenosidimutans</name>
    <dbReference type="NCBI Taxonomy" id="2676868"/>
    <lineage>
        <taxon>Bacteria</taxon>
        <taxon>Pseudomonadati</taxon>
        <taxon>Bacteroidota</taxon>
        <taxon>Chitinophagia</taxon>
        <taxon>Chitinophagales</taxon>
        <taxon>Chitinophagaceae</taxon>
        <taxon>Phnomibacter</taxon>
    </lineage>
</organism>
<proteinExistence type="predicted"/>
<protein>
    <recommendedName>
        <fullName evidence="2">DUF6265 domain-containing protein</fullName>
    </recommendedName>
</protein>
<dbReference type="InterPro" id="IPR046232">
    <property type="entry name" value="DUF6265"/>
</dbReference>
<gene>
    <name evidence="3" type="ORF">GLV81_18490</name>
</gene>
<dbReference type="RefSeq" id="WP_157480407.1">
    <property type="nucleotide sequence ID" value="NZ_CP046566.1"/>
</dbReference>
<sequence>MKIKHAICLVFVLLVTNQVIQAQAVQTQQQLQVLIGSWKMQTQKGEIWERWQQEKQQLKGVSFSVKAKDSTLLEDVILGMHNGKLYYAPRTNGDAESKRVYFTLVKSTATRFEFENLQHDFPQRIVYQFFGTDSLHAWIEGPINGSIQQQHYYYKRVQ</sequence>
<evidence type="ECO:0000313" key="4">
    <source>
        <dbReference type="Proteomes" id="UP000426027"/>
    </source>
</evidence>
<accession>A0A6I6GDG4</accession>
<evidence type="ECO:0000259" key="2">
    <source>
        <dbReference type="Pfam" id="PF19780"/>
    </source>
</evidence>
<evidence type="ECO:0000313" key="3">
    <source>
        <dbReference type="EMBL" id="QGW29843.1"/>
    </source>
</evidence>
<dbReference type="AlphaFoldDB" id="A0A6I6GDG4"/>
<evidence type="ECO:0000256" key="1">
    <source>
        <dbReference type="SAM" id="SignalP"/>
    </source>
</evidence>
<dbReference type="KEGG" id="fls:GLV81_18490"/>
<dbReference type="EMBL" id="CP046566">
    <property type="protein sequence ID" value="QGW29843.1"/>
    <property type="molecule type" value="Genomic_DNA"/>
</dbReference>
<feature type="chain" id="PRO_5026015503" description="DUF6265 domain-containing protein" evidence="1">
    <location>
        <begin position="25"/>
        <end position="158"/>
    </location>
</feature>
<reference evidence="3 4" key="1">
    <citation type="submission" date="2019-11" db="EMBL/GenBank/DDBJ databases">
        <authorList>
            <person name="Im W.T."/>
        </authorList>
    </citation>
    <scope>NUCLEOTIDE SEQUENCE [LARGE SCALE GENOMIC DNA]</scope>
    <source>
        <strain evidence="3 4">SB-02</strain>
    </source>
</reference>
<dbReference type="Pfam" id="PF19780">
    <property type="entry name" value="DUF6265"/>
    <property type="match status" value="1"/>
</dbReference>
<keyword evidence="1" id="KW-0732">Signal</keyword>